<evidence type="ECO:0000313" key="3">
    <source>
        <dbReference type="Proteomes" id="UP001610432"/>
    </source>
</evidence>
<feature type="compositionally biased region" description="Basic residues" evidence="1">
    <location>
        <begin position="91"/>
        <end position="102"/>
    </location>
</feature>
<evidence type="ECO:0000256" key="1">
    <source>
        <dbReference type="SAM" id="MobiDB-lite"/>
    </source>
</evidence>
<dbReference type="RefSeq" id="XP_070882546.1">
    <property type="nucleotide sequence ID" value="XM_071030087.1"/>
</dbReference>
<feature type="compositionally biased region" description="Basic and acidic residues" evidence="1">
    <location>
        <begin position="253"/>
        <end position="263"/>
    </location>
</feature>
<feature type="region of interest" description="Disordered" evidence="1">
    <location>
        <begin position="29"/>
        <end position="109"/>
    </location>
</feature>
<feature type="compositionally biased region" description="Low complexity" evidence="1">
    <location>
        <begin position="165"/>
        <end position="178"/>
    </location>
</feature>
<feature type="region of interest" description="Disordered" evidence="1">
    <location>
        <begin position="158"/>
        <end position="275"/>
    </location>
</feature>
<dbReference type="GeneID" id="98145159"/>
<dbReference type="EMBL" id="JBFXLQ010000050">
    <property type="protein sequence ID" value="KAL2863567.1"/>
    <property type="molecule type" value="Genomic_DNA"/>
</dbReference>
<feature type="compositionally biased region" description="Polar residues" evidence="1">
    <location>
        <begin position="45"/>
        <end position="59"/>
    </location>
</feature>
<dbReference type="Proteomes" id="UP001610432">
    <property type="component" value="Unassembled WGS sequence"/>
</dbReference>
<feature type="compositionally biased region" description="Low complexity" evidence="1">
    <location>
        <begin position="228"/>
        <end position="242"/>
    </location>
</feature>
<organism evidence="2 3">
    <name type="scientific">Aspergillus lucknowensis</name>
    <dbReference type="NCBI Taxonomy" id="176173"/>
    <lineage>
        <taxon>Eukaryota</taxon>
        <taxon>Fungi</taxon>
        <taxon>Dikarya</taxon>
        <taxon>Ascomycota</taxon>
        <taxon>Pezizomycotina</taxon>
        <taxon>Eurotiomycetes</taxon>
        <taxon>Eurotiomycetidae</taxon>
        <taxon>Eurotiales</taxon>
        <taxon>Aspergillaceae</taxon>
        <taxon>Aspergillus</taxon>
        <taxon>Aspergillus subgen. Nidulantes</taxon>
    </lineage>
</organism>
<accession>A0ABR4LGR1</accession>
<evidence type="ECO:0000313" key="2">
    <source>
        <dbReference type="EMBL" id="KAL2863567.1"/>
    </source>
</evidence>
<reference evidence="2 3" key="1">
    <citation type="submission" date="2024-07" db="EMBL/GenBank/DDBJ databases">
        <title>Section-level genome sequencing and comparative genomics of Aspergillus sections Usti and Cavernicolus.</title>
        <authorList>
            <consortium name="Lawrence Berkeley National Laboratory"/>
            <person name="Nybo J.L."/>
            <person name="Vesth T.C."/>
            <person name="Theobald S."/>
            <person name="Frisvad J.C."/>
            <person name="Larsen T.O."/>
            <person name="Kjaerboelling I."/>
            <person name="Rothschild-Mancinelli K."/>
            <person name="Lyhne E.K."/>
            <person name="Kogle M.E."/>
            <person name="Barry K."/>
            <person name="Clum A."/>
            <person name="Na H."/>
            <person name="Ledsgaard L."/>
            <person name="Lin J."/>
            <person name="Lipzen A."/>
            <person name="Kuo A."/>
            <person name="Riley R."/>
            <person name="Mondo S."/>
            <person name="Labutti K."/>
            <person name="Haridas S."/>
            <person name="Pangalinan J."/>
            <person name="Salamov A.A."/>
            <person name="Simmons B.A."/>
            <person name="Magnuson J.K."/>
            <person name="Chen J."/>
            <person name="Drula E."/>
            <person name="Henrissat B."/>
            <person name="Wiebenga A."/>
            <person name="Lubbers R.J."/>
            <person name="Gomes A.C."/>
            <person name="Macurrencykelacurrency M.R."/>
            <person name="Stajich J."/>
            <person name="Grigoriev I.V."/>
            <person name="Mortensen U.H."/>
            <person name="De Vries R.P."/>
            <person name="Baker S.E."/>
            <person name="Andersen M.R."/>
        </authorList>
    </citation>
    <scope>NUCLEOTIDE SEQUENCE [LARGE SCALE GENOMIC DNA]</scope>
    <source>
        <strain evidence="2 3">CBS 449.75</strain>
    </source>
</reference>
<protein>
    <submittedName>
        <fullName evidence="2">Uncharacterized protein</fullName>
    </submittedName>
</protein>
<comment type="caution">
    <text evidence="2">The sequence shown here is derived from an EMBL/GenBank/DDBJ whole genome shotgun (WGS) entry which is preliminary data.</text>
</comment>
<name>A0ABR4LGR1_9EURO</name>
<keyword evidence="3" id="KW-1185">Reference proteome</keyword>
<gene>
    <name evidence="2" type="ORF">BJX67DRAFT_363284</name>
</gene>
<sequence>MPDPPHRFTAPGLNNYPIRRDRKINYVYGASNTHTRGAGAAALDSSRNNSPDDNGTTSYEEQRYPNAWYSKSGAGEPEPESEFESDSFSRPLHRTHRPRRSIIKPPTQTDDEMLLRNTWSIIAHQEEQINYMHEFLSSFLMVGEDVLDSMWETSEIGMREDATRRANATRARMSQSSREPPREPSPMPRQFHEQYLPQHQDQGLDSYPETPDEWELPRGRTRTRREFSPTQSQQYRPQPSSPLHEPAGPDLDLDLRPEREYGREGAMSRQEGEGAFRGFSRVESIIEVSDEE</sequence>
<proteinExistence type="predicted"/>